<dbReference type="HOGENOM" id="CLU_101003_2_0_11"/>
<accession>R4Z3I3</accession>
<dbReference type="STRING" id="1229780.BN381_30022"/>
<dbReference type="OrthoDB" id="9797176at2"/>
<dbReference type="GO" id="GO:0003727">
    <property type="term" value="F:single-stranded RNA binding"/>
    <property type="evidence" value="ECO:0007669"/>
    <property type="project" value="InterPro"/>
</dbReference>
<comment type="similarity">
    <text evidence="1">Belongs to the HSP15 family.</text>
</comment>
<evidence type="ECO:0000313" key="7">
    <source>
        <dbReference type="EMBL" id="CCM63826.1"/>
    </source>
</evidence>
<dbReference type="GO" id="GO:0043023">
    <property type="term" value="F:ribosomal large subunit binding"/>
    <property type="evidence" value="ECO:0007669"/>
    <property type="project" value="InterPro"/>
</dbReference>
<evidence type="ECO:0000256" key="2">
    <source>
        <dbReference type="ARBA" id="ARBA00022884"/>
    </source>
</evidence>
<dbReference type="Proteomes" id="UP000018291">
    <property type="component" value="Unassembled WGS sequence"/>
</dbReference>
<dbReference type="PIRSF" id="PIRSF016821">
    <property type="entry name" value="HSP15"/>
    <property type="match status" value="1"/>
</dbReference>
<feature type="domain" description="RNA-binding S4" evidence="6">
    <location>
        <begin position="6"/>
        <end position="71"/>
    </location>
</feature>
<dbReference type="PROSITE" id="PS50889">
    <property type="entry name" value="S4"/>
    <property type="match status" value="1"/>
</dbReference>
<feature type="compositionally biased region" description="Basic and acidic residues" evidence="5">
    <location>
        <begin position="117"/>
        <end position="129"/>
    </location>
</feature>
<sequence>MSGATVRLDAWVWAVRMAKTRTAATDAVKAGRVRLDGAAVKASTKVSVGDRVEVRRGAWRLEVEVEVVELRSKRVGAPLAEASYRVLAEDRPEPAGTAAAWAQRDPGAGRPTKRDRRQIDRWRHEIGEV</sequence>
<gene>
    <name evidence="7" type="ORF">BN381_30022</name>
</gene>
<organism evidence="7 8">
    <name type="scientific">Candidatus Neomicrothrix parvicella RN1</name>
    <dbReference type="NCBI Taxonomy" id="1229780"/>
    <lineage>
        <taxon>Bacteria</taxon>
        <taxon>Bacillati</taxon>
        <taxon>Actinomycetota</taxon>
        <taxon>Acidimicrobiia</taxon>
        <taxon>Acidimicrobiales</taxon>
        <taxon>Microthrixaceae</taxon>
        <taxon>Candidatus Neomicrothrix</taxon>
    </lineage>
</organism>
<keyword evidence="3" id="KW-0238">DNA-binding</keyword>
<keyword evidence="2 4" id="KW-0694">RNA-binding</keyword>
<dbReference type="Pfam" id="PF01479">
    <property type="entry name" value="S4"/>
    <property type="match status" value="1"/>
</dbReference>
<dbReference type="InterPro" id="IPR025708">
    <property type="entry name" value="HSP15"/>
</dbReference>
<dbReference type="CDD" id="cd00165">
    <property type="entry name" value="S4"/>
    <property type="match status" value="1"/>
</dbReference>
<dbReference type="Gene3D" id="3.10.290.10">
    <property type="entry name" value="RNA-binding S4 domain"/>
    <property type="match status" value="1"/>
</dbReference>
<dbReference type="eggNOG" id="COG1188">
    <property type="taxonomic scope" value="Bacteria"/>
</dbReference>
<dbReference type="InterPro" id="IPR002942">
    <property type="entry name" value="S4_RNA-bd"/>
</dbReference>
<dbReference type="RefSeq" id="WP_012227015.1">
    <property type="nucleotide sequence ID" value="NZ_HG422565.1"/>
</dbReference>
<evidence type="ECO:0000256" key="3">
    <source>
        <dbReference type="ARBA" id="ARBA00023125"/>
    </source>
</evidence>
<keyword evidence="8" id="KW-1185">Reference proteome</keyword>
<comment type="caution">
    <text evidence="7">The sequence shown here is derived from an EMBL/GenBank/DDBJ whole genome shotgun (WGS) entry which is preliminary data.</text>
</comment>
<evidence type="ECO:0000313" key="8">
    <source>
        <dbReference type="Proteomes" id="UP000018291"/>
    </source>
</evidence>
<evidence type="ECO:0000259" key="6">
    <source>
        <dbReference type="SMART" id="SM00363"/>
    </source>
</evidence>
<feature type="region of interest" description="Disordered" evidence="5">
    <location>
        <begin position="91"/>
        <end position="129"/>
    </location>
</feature>
<evidence type="ECO:0000256" key="5">
    <source>
        <dbReference type="SAM" id="MobiDB-lite"/>
    </source>
</evidence>
<dbReference type="EMBL" id="CANL01000023">
    <property type="protein sequence ID" value="CCM63826.1"/>
    <property type="molecule type" value="Genomic_DNA"/>
</dbReference>
<evidence type="ECO:0000256" key="4">
    <source>
        <dbReference type="PROSITE-ProRule" id="PRU00182"/>
    </source>
</evidence>
<evidence type="ECO:0000256" key="1">
    <source>
        <dbReference type="ARBA" id="ARBA00008396"/>
    </source>
</evidence>
<dbReference type="GO" id="GO:0003677">
    <property type="term" value="F:DNA binding"/>
    <property type="evidence" value="ECO:0007669"/>
    <property type="project" value="UniProtKB-KW"/>
</dbReference>
<dbReference type="SUPFAM" id="SSF55174">
    <property type="entry name" value="Alpha-L RNA-binding motif"/>
    <property type="match status" value="1"/>
</dbReference>
<dbReference type="GO" id="GO:0034605">
    <property type="term" value="P:cellular response to heat"/>
    <property type="evidence" value="ECO:0007669"/>
    <property type="project" value="InterPro"/>
</dbReference>
<dbReference type="InterPro" id="IPR036986">
    <property type="entry name" value="S4_RNA-bd_sf"/>
</dbReference>
<protein>
    <submittedName>
        <fullName evidence="7">Putative RNA-binding protein</fullName>
    </submittedName>
</protein>
<dbReference type="SMART" id="SM00363">
    <property type="entry name" value="S4"/>
    <property type="match status" value="1"/>
</dbReference>
<dbReference type="AlphaFoldDB" id="R4Z3I3"/>
<name>R4Z3I3_9ACTN</name>
<proteinExistence type="inferred from homology"/>
<reference evidence="7 8" key="1">
    <citation type="journal article" date="2013" name="ISME J.">
        <title>Metabolic model for the filamentous 'Candidatus Microthrix parvicella' based on genomic and metagenomic analyses.</title>
        <authorList>
            <person name="Jon McIlroy S."/>
            <person name="Kristiansen R."/>
            <person name="Albertsen M."/>
            <person name="Michael Karst S."/>
            <person name="Rossetti S."/>
            <person name="Lund Nielsen J."/>
            <person name="Tandoi V."/>
            <person name="James Seviour R."/>
            <person name="Nielsen P.H."/>
        </authorList>
    </citation>
    <scope>NUCLEOTIDE SEQUENCE [LARGE SCALE GENOMIC DNA]</scope>
    <source>
        <strain evidence="7 8">RN1</strain>
    </source>
</reference>